<keyword evidence="3 5" id="KW-0460">Magnesium</keyword>
<keyword evidence="4 5" id="KW-0119">Carbohydrate metabolism</keyword>
<dbReference type="Gene3D" id="3.40.50.1000">
    <property type="entry name" value="HAD superfamily/HAD-like"/>
    <property type="match status" value="1"/>
</dbReference>
<evidence type="ECO:0000313" key="7">
    <source>
        <dbReference type="EMBL" id="AKA73436.1"/>
    </source>
</evidence>
<evidence type="ECO:0000256" key="4">
    <source>
        <dbReference type="ARBA" id="ARBA00023277"/>
    </source>
</evidence>
<dbReference type="SUPFAM" id="SSF56784">
    <property type="entry name" value="HAD-like"/>
    <property type="match status" value="1"/>
</dbReference>
<dbReference type="EMBL" id="CP011056">
    <property type="protein sequence ID" value="AKA76134.1"/>
    <property type="molecule type" value="Genomic_DNA"/>
</dbReference>
<dbReference type="InterPro" id="IPR023214">
    <property type="entry name" value="HAD_sf"/>
</dbReference>
<feature type="binding site" evidence="5">
    <location>
        <position position="10"/>
    </location>
    <ligand>
        <name>Mg(2+)</name>
        <dbReference type="ChEBI" id="CHEBI:18420"/>
    </ligand>
</feature>
<feature type="binding site" evidence="5">
    <location>
        <position position="172"/>
    </location>
    <ligand>
        <name>Mg(2+)</name>
        <dbReference type="ChEBI" id="CHEBI:18420"/>
    </ligand>
</feature>
<dbReference type="AlphaFoldDB" id="A0A0E3GWC4"/>
<dbReference type="SFLD" id="SFLDG01144">
    <property type="entry name" value="C2.B.4:_PGP_Like"/>
    <property type="match status" value="1"/>
</dbReference>
<dbReference type="Proteomes" id="UP000033057">
    <property type="component" value="Chromosome"/>
</dbReference>
<dbReference type="SMR" id="A0A0E3GWC4"/>
<dbReference type="PANTHER" id="PTHR10000:SF8">
    <property type="entry name" value="HAD SUPERFAMILY HYDROLASE-LIKE, TYPE 3"/>
    <property type="match status" value="1"/>
</dbReference>
<evidence type="ECO:0000313" key="16">
    <source>
        <dbReference type="Proteomes" id="UP000594632"/>
    </source>
</evidence>
<sequence length="228" mass="25843">MIKLVLVDLDGTLTEDRESTRIDLDAIYAIRLLQKSGIKVSLVSGNSYPILRGLYTYLYLDGGFVAENGCIVFYKEKYRMCRQMEQSLVDEFKSLFKLRDTWQNEYRECDFGFVPAKITDEMINWAKERNLYIKSSGYAVHIAYNPAGKRIGVEKLLQLLGLKKEDVAAIGDSSTDIELFQQVGFKVAVGNADDELKDIADYITSNKSGKGVREFVDKLLKGEFDGIK</sequence>
<comment type="function">
    <text evidence="5">Catalyzes the dephosphorylation of 2-phosphoglycolate.</text>
</comment>
<keyword evidence="2 5" id="KW-0378">Hydrolase</keyword>
<dbReference type="SFLD" id="SFLDF00446">
    <property type="entry name" value="phosphoglycolate_phosphatase_3"/>
    <property type="match status" value="1"/>
</dbReference>
<evidence type="ECO:0000313" key="15">
    <source>
        <dbReference type="Proteomes" id="UP000076770"/>
    </source>
</evidence>
<evidence type="ECO:0000313" key="11">
    <source>
        <dbReference type="EMBL" id="SAI83641.1"/>
    </source>
</evidence>
<evidence type="ECO:0000256" key="3">
    <source>
        <dbReference type="ARBA" id="ARBA00022842"/>
    </source>
</evidence>
<dbReference type="PATRIC" id="fig|2287.6.peg.1166"/>
<evidence type="ECO:0000313" key="13">
    <source>
        <dbReference type="Proteomes" id="UP000033085"/>
    </source>
</evidence>
<reference evidence="10 16" key="5">
    <citation type="journal article" date="2020" name="Nat. Commun.">
        <title>The structures of two archaeal type IV pili illuminate evolutionary relationships.</title>
        <authorList>
            <person name="Wang F."/>
            <person name="Baquero D.P."/>
            <person name="Su Z."/>
            <person name="Beltran L.C."/>
            <person name="Prangishvili D."/>
            <person name="Krupovic M."/>
            <person name="Egelman E.H."/>
        </authorList>
    </citation>
    <scope>NUCLEOTIDE SEQUENCE [LARGE SCALE GENOMIC DNA]</scope>
    <source>
        <strain evidence="10 16">POZ149</strain>
    </source>
</reference>
<reference evidence="15" key="3">
    <citation type="submission" date="2016-04" db="EMBL/GenBank/DDBJ databases">
        <authorList>
            <person name="Shah S.A."/>
            <person name="Garrett R.A."/>
        </authorList>
    </citation>
    <scope>NUCLEOTIDE SEQUENCE [LARGE SCALE GENOMIC DNA]</scope>
    <source>
        <strain evidence="15">ATCC 35091 / DSM 1616 / JCM 8930 / NBRC 15331 / P1</strain>
    </source>
</reference>
<evidence type="ECO:0000313" key="10">
    <source>
        <dbReference type="EMBL" id="QPG50420.1"/>
    </source>
</evidence>
<evidence type="ECO:0000256" key="6">
    <source>
        <dbReference type="NCBIfam" id="TIGR01487"/>
    </source>
</evidence>
<evidence type="ECO:0000313" key="8">
    <source>
        <dbReference type="EMBL" id="AKA76134.1"/>
    </source>
</evidence>
<dbReference type="Gene3D" id="3.90.1070.10">
    <property type="match status" value="1"/>
</dbReference>
<dbReference type="EMBL" id="CP011055">
    <property type="protein sequence ID" value="AKA73436.1"/>
    <property type="molecule type" value="Genomic_DNA"/>
</dbReference>
<dbReference type="InterPro" id="IPR006382">
    <property type="entry name" value="PGPase"/>
</dbReference>
<accession>A0A0E3GWC4</accession>
<dbReference type="GO" id="GO:0000287">
    <property type="term" value="F:magnesium ion binding"/>
    <property type="evidence" value="ECO:0007669"/>
    <property type="project" value="InterPro"/>
</dbReference>
<evidence type="ECO:0000256" key="5">
    <source>
        <dbReference type="HAMAP-Rule" id="MF_01419"/>
    </source>
</evidence>
<dbReference type="NCBIfam" id="TIGR01482">
    <property type="entry name" value="SPP-subfamily"/>
    <property type="match status" value="1"/>
</dbReference>
<reference evidence="11" key="2">
    <citation type="submission" date="2016-04" db="EMBL/GenBank/DDBJ databases">
        <authorList>
            <person name="Evans L.H."/>
            <person name="Alamgir A."/>
            <person name="Owens N."/>
            <person name="Weber N.D."/>
            <person name="Virtaneva K."/>
            <person name="Barbian K."/>
            <person name="Babar A."/>
            <person name="Rosenke K."/>
        </authorList>
    </citation>
    <scope>NUCLEOTIDE SEQUENCE</scope>
    <source>
        <strain evidence="11">P1</strain>
    </source>
</reference>
<dbReference type="Proteomes" id="UP000033085">
    <property type="component" value="Chromosome"/>
</dbReference>
<dbReference type="EMBL" id="LT549890">
    <property type="protein sequence ID" value="SAI83641.1"/>
    <property type="molecule type" value="Genomic_DNA"/>
</dbReference>
<dbReference type="InterPro" id="IPR036412">
    <property type="entry name" value="HAD-like_sf"/>
</dbReference>
<gene>
    <name evidence="10" type="ORF">HFC64_11925</name>
    <name evidence="11" type="ORF">SSOP1_0087</name>
    <name evidence="9" type="ORF">SULA_1108</name>
    <name evidence="7" type="ORF">SULB_1109</name>
    <name evidence="8" type="ORF">SULC_1107</name>
</gene>
<dbReference type="Pfam" id="PF08282">
    <property type="entry name" value="Hydrolase_3"/>
    <property type="match status" value="2"/>
</dbReference>
<evidence type="ECO:0000313" key="14">
    <source>
        <dbReference type="Proteomes" id="UP000033106"/>
    </source>
</evidence>
<dbReference type="HAMAP" id="MF_01419">
    <property type="entry name" value="GPH_hydrolase_arch"/>
    <property type="match status" value="1"/>
</dbReference>
<evidence type="ECO:0000313" key="9">
    <source>
        <dbReference type="EMBL" id="AKA78826.1"/>
    </source>
</evidence>
<dbReference type="Proteomes" id="UP000033106">
    <property type="component" value="Chromosome"/>
</dbReference>
<dbReference type="EMBL" id="CP011057">
    <property type="protein sequence ID" value="AKA78826.1"/>
    <property type="molecule type" value="Genomic_DNA"/>
</dbReference>
<dbReference type="KEGG" id="ssof:SULC_1107"/>
<reference evidence="12 13" key="1">
    <citation type="journal article" date="2015" name="Genome Announc.">
        <title>Complete Genome Sequence of Sulfolobus solfataricus Strain 98/2 and Evolved Derivatives.</title>
        <authorList>
            <person name="McCarthy S."/>
            <person name="Gradnigo J."/>
            <person name="Johnson T."/>
            <person name="Payne S."/>
            <person name="Lipzen A."/>
            <person name="Martin J."/>
            <person name="Schackwitz W."/>
            <person name="Moriyama E."/>
            <person name="Blum P."/>
        </authorList>
    </citation>
    <scope>NUCLEOTIDE SEQUENCE [LARGE SCALE GENOMIC DNA]</scope>
    <source>
        <strain evidence="12">98/2 SULC</strain>
        <strain evidence="7">SARC-B</strain>
        <strain evidence="8">SARC-C</strain>
        <strain evidence="9 14">SULA</strain>
        <strain evidence="13">SULB</strain>
    </source>
</reference>
<dbReference type="GO" id="GO:0005829">
    <property type="term" value="C:cytosol"/>
    <property type="evidence" value="ECO:0007669"/>
    <property type="project" value="TreeGrafter"/>
</dbReference>
<dbReference type="CDD" id="cd07514">
    <property type="entry name" value="HAD_Pase"/>
    <property type="match status" value="1"/>
</dbReference>
<dbReference type="EC" id="3.1.3.18" evidence="5 6"/>
<organism evidence="9 14">
    <name type="scientific">Saccharolobus solfataricus</name>
    <name type="common">Sulfolobus solfataricus</name>
    <dbReference type="NCBI Taxonomy" id="2287"/>
    <lineage>
        <taxon>Archaea</taxon>
        <taxon>Thermoproteota</taxon>
        <taxon>Thermoprotei</taxon>
        <taxon>Sulfolobales</taxon>
        <taxon>Sulfolobaceae</taxon>
        <taxon>Saccharolobus</taxon>
    </lineage>
</organism>
<evidence type="ECO:0000256" key="2">
    <source>
        <dbReference type="ARBA" id="ARBA00022801"/>
    </source>
</evidence>
<proteinExistence type="inferred from homology"/>
<dbReference type="KEGG" id="ssoa:SULA_1108"/>
<dbReference type="Proteomes" id="UP000594632">
    <property type="component" value="Chromosome"/>
</dbReference>
<protein>
    <recommendedName>
        <fullName evidence="5 6">Phosphoglycolate phosphatase</fullName>
        <shortName evidence="5">PGP</shortName>
        <shortName evidence="5">PGPase</shortName>
        <ecNumber evidence="5 6">3.1.3.18</ecNumber>
    </recommendedName>
</protein>
<feature type="binding site" evidence="5">
    <location>
        <position position="176"/>
    </location>
    <ligand>
        <name>Mg(2+)</name>
        <dbReference type="ChEBI" id="CHEBI:18420"/>
    </ligand>
</feature>
<dbReference type="KEGG" id="ssol:SULB_1109"/>
<dbReference type="SFLD" id="SFLDS00003">
    <property type="entry name" value="Haloacid_Dehalogenase"/>
    <property type="match status" value="1"/>
</dbReference>
<name>A0A0E3GWC4_SACSO</name>
<dbReference type="RefSeq" id="WP_009988906.1">
    <property type="nucleotide sequence ID" value="NZ_CP011055.2"/>
</dbReference>
<evidence type="ECO:0000256" key="1">
    <source>
        <dbReference type="ARBA" id="ARBA00022723"/>
    </source>
</evidence>
<feature type="binding site" evidence="5">
    <location>
        <position position="149"/>
    </location>
    <ligand>
        <name>substrate</name>
    </ligand>
</feature>
<comment type="similarity">
    <text evidence="5">Belongs to the archaeal SPP-like hydrolase family.</text>
</comment>
<dbReference type="PANTHER" id="PTHR10000">
    <property type="entry name" value="PHOSPHOSERINE PHOSPHATASE"/>
    <property type="match status" value="1"/>
</dbReference>
<dbReference type="NCBIfam" id="TIGR01487">
    <property type="entry name" value="Pglycolate_arch"/>
    <property type="match status" value="1"/>
</dbReference>
<dbReference type="GeneID" id="1453279"/>
<dbReference type="SFLD" id="SFLDG01140">
    <property type="entry name" value="C2.B:_Phosphomannomutase_and_P"/>
    <property type="match status" value="1"/>
</dbReference>
<evidence type="ECO:0000313" key="12">
    <source>
        <dbReference type="Proteomes" id="UP000033057"/>
    </source>
</evidence>
<dbReference type="Proteomes" id="UP000076770">
    <property type="component" value="Chromosome i"/>
</dbReference>
<comment type="cofactor">
    <cofactor evidence="5">
        <name>Mg(2+)</name>
        <dbReference type="ChEBI" id="CHEBI:18420"/>
    </cofactor>
</comment>
<dbReference type="EMBL" id="CP050869">
    <property type="protein sequence ID" value="QPG50420.1"/>
    <property type="molecule type" value="Genomic_DNA"/>
</dbReference>
<dbReference type="GeneID" id="27426386"/>
<reference evidence="9" key="4">
    <citation type="submission" date="2018-10" db="EMBL/GenBank/DDBJ databases">
        <authorList>
            <person name="McCarthy S."/>
            <person name="Gradnigo J."/>
            <person name="Johnson T."/>
            <person name="Payne S."/>
            <person name="Lipzen A."/>
            <person name="Schackwitz W."/>
            <person name="Martin J."/>
            <person name="Moriyama E."/>
            <person name="Blum P."/>
        </authorList>
    </citation>
    <scope>NUCLEOTIDE SEQUENCE</scope>
    <source>
        <strain evidence="7">SARC-B</strain>
        <strain evidence="8">SARC-C</strain>
        <strain evidence="9">SULA</strain>
    </source>
</reference>
<keyword evidence="1 5" id="KW-0479">Metal-binding</keyword>
<dbReference type="GO" id="GO:0008967">
    <property type="term" value="F:phosphoglycolate phosphatase activity"/>
    <property type="evidence" value="ECO:0007669"/>
    <property type="project" value="UniProtKB-UniRule"/>
</dbReference>
<feature type="binding site" evidence="5">
    <location>
        <position position="8"/>
    </location>
    <ligand>
        <name>Mg(2+)</name>
        <dbReference type="ChEBI" id="CHEBI:18420"/>
    </ligand>
</feature>
<feature type="active site" description="Nucleophile" evidence="5">
    <location>
        <position position="8"/>
    </location>
</feature>
<dbReference type="OrthoDB" id="120822at2157"/>
<comment type="catalytic activity">
    <reaction evidence="5">
        <text>2-phosphoglycolate + H2O = glycolate + phosphate</text>
        <dbReference type="Rhea" id="RHEA:14369"/>
        <dbReference type="ChEBI" id="CHEBI:15377"/>
        <dbReference type="ChEBI" id="CHEBI:29805"/>
        <dbReference type="ChEBI" id="CHEBI:43474"/>
        <dbReference type="ChEBI" id="CHEBI:58033"/>
        <dbReference type="EC" id="3.1.3.18"/>
    </reaction>
</comment>